<evidence type="ECO:0000313" key="3">
    <source>
        <dbReference type="Proteomes" id="UP001187415"/>
    </source>
</evidence>
<feature type="coiled-coil region" evidence="1">
    <location>
        <begin position="141"/>
        <end position="204"/>
    </location>
</feature>
<protein>
    <recommendedName>
        <fullName evidence="4">Coiled-coil domain-containing protein 122</fullName>
    </recommendedName>
</protein>
<accession>A0AA88ND36</accession>
<gene>
    <name evidence="2" type="ORF">Q5P01_005728</name>
</gene>
<comment type="caution">
    <text evidence="2">The sequence shown here is derived from an EMBL/GenBank/DDBJ whole genome shotgun (WGS) entry which is preliminary data.</text>
</comment>
<reference evidence="2" key="1">
    <citation type="submission" date="2023-07" db="EMBL/GenBank/DDBJ databases">
        <title>Chromosome-level Genome Assembly of Striped Snakehead (Channa striata).</title>
        <authorList>
            <person name="Liu H."/>
        </authorList>
    </citation>
    <scope>NUCLEOTIDE SEQUENCE</scope>
    <source>
        <strain evidence="2">Gz</strain>
        <tissue evidence="2">Muscle</tissue>
    </source>
</reference>
<organism evidence="2 3">
    <name type="scientific">Channa striata</name>
    <name type="common">Snakehead murrel</name>
    <name type="synonym">Ophicephalus striatus</name>
    <dbReference type="NCBI Taxonomy" id="64152"/>
    <lineage>
        <taxon>Eukaryota</taxon>
        <taxon>Metazoa</taxon>
        <taxon>Chordata</taxon>
        <taxon>Craniata</taxon>
        <taxon>Vertebrata</taxon>
        <taxon>Euteleostomi</taxon>
        <taxon>Actinopterygii</taxon>
        <taxon>Neopterygii</taxon>
        <taxon>Teleostei</taxon>
        <taxon>Neoteleostei</taxon>
        <taxon>Acanthomorphata</taxon>
        <taxon>Anabantaria</taxon>
        <taxon>Anabantiformes</taxon>
        <taxon>Channoidei</taxon>
        <taxon>Channidae</taxon>
        <taxon>Channa</taxon>
    </lineage>
</organism>
<evidence type="ECO:0000256" key="1">
    <source>
        <dbReference type="SAM" id="Coils"/>
    </source>
</evidence>
<dbReference type="Proteomes" id="UP001187415">
    <property type="component" value="Unassembled WGS sequence"/>
</dbReference>
<feature type="coiled-coil region" evidence="1">
    <location>
        <begin position="34"/>
        <end position="89"/>
    </location>
</feature>
<keyword evidence="3" id="KW-1185">Reference proteome</keyword>
<proteinExistence type="predicted"/>
<sequence length="272" mass="31911">MPNLRQREDETPEISLSKAVEDVRHHGYVLTETLREKERTLSHLQATLSDAEKKGEIAEQELRSKVREILQLEGEMEQVECHIKVLHDRCAFVSKEKTELQILISEEEECARMKLAGFSAYRNKMEDHRVAVLRALSQTEVHKELEEKKELVRMLRQKKEDLKEDLKNPNGNTVQMAKSIAKRREELRKEFETHNQIKQDMRIQNKRYEAIVKRLHCQLSRAQAAHRQMSDDICHMERQLAELKQEQEASQDSAVSAKKNIMSGFYSLKHET</sequence>
<name>A0AA88ND36_CHASR</name>
<dbReference type="EMBL" id="JAUPFM010000003">
    <property type="protein sequence ID" value="KAK2856993.1"/>
    <property type="molecule type" value="Genomic_DNA"/>
</dbReference>
<keyword evidence="1" id="KW-0175">Coiled coil</keyword>
<dbReference type="AlphaFoldDB" id="A0AA88ND36"/>
<evidence type="ECO:0008006" key="4">
    <source>
        <dbReference type="Google" id="ProtNLM"/>
    </source>
</evidence>
<evidence type="ECO:0000313" key="2">
    <source>
        <dbReference type="EMBL" id="KAK2856993.1"/>
    </source>
</evidence>